<evidence type="ECO:0000256" key="2">
    <source>
        <dbReference type="ARBA" id="ARBA00022527"/>
    </source>
</evidence>
<evidence type="ECO:0000256" key="5">
    <source>
        <dbReference type="ARBA" id="ARBA00023180"/>
    </source>
</evidence>
<keyword evidence="2" id="KW-0418">Kinase</keyword>
<dbReference type="Pfam" id="PF08488">
    <property type="entry name" value="WAK"/>
    <property type="match status" value="1"/>
</dbReference>
<keyword evidence="5" id="KW-0325">Glycoprotein</keyword>
<dbReference type="EMBL" id="OZ021745">
    <property type="protein sequence ID" value="CAK9313551.1"/>
    <property type="molecule type" value="Genomic_DNA"/>
</dbReference>
<dbReference type="InterPro" id="IPR013695">
    <property type="entry name" value="WAK"/>
</dbReference>
<evidence type="ECO:0000313" key="8">
    <source>
        <dbReference type="Proteomes" id="UP001642487"/>
    </source>
</evidence>
<proteinExistence type="predicted"/>
<keyword evidence="8" id="KW-1185">Reference proteome</keyword>
<evidence type="ECO:0000259" key="6">
    <source>
        <dbReference type="Pfam" id="PF08488"/>
    </source>
</evidence>
<dbReference type="PANTHER" id="PTHR33491">
    <property type="entry name" value="OSJNBA0016N04.9 PROTEIN"/>
    <property type="match status" value="1"/>
</dbReference>
<keyword evidence="2" id="KW-0723">Serine/threonine-protein kinase</keyword>
<evidence type="ECO:0000256" key="4">
    <source>
        <dbReference type="ARBA" id="ARBA00023157"/>
    </source>
</evidence>
<keyword evidence="3" id="KW-0808">Transferase</keyword>
<organism evidence="7 8">
    <name type="scientific">Citrullus colocynthis</name>
    <name type="common">colocynth</name>
    <dbReference type="NCBI Taxonomy" id="252529"/>
    <lineage>
        <taxon>Eukaryota</taxon>
        <taxon>Viridiplantae</taxon>
        <taxon>Streptophyta</taxon>
        <taxon>Embryophyta</taxon>
        <taxon>Tracheophyta</taxon>
        <taxon>Spermatophyta</taxon>
        <taxon>Magnoliopsida</taxon>
        <taxon>eudicotyledons</taxon>
        <taxon>Gunneridae</taxon>
        <taxon>Pentapetalae</taxon>
        <taxon>rosids</taxon>
        <taxon>fabids</taxon>
        <taxon>Cucurbitales</taxon>
        <taxon>Cucurbitaceae</taxon>
        <taxon>Benincaseae</taxon>
        <taxon>Citrullus</taxon>
    </lineage>
</organism>
<reference evidence="7 8" key="1">
    <citation type="submission" date="2024-03" db="EMBL/GenBank/DDBJ databases">
        <authorList>
            <person name="Gkanogiannis A."/>
            <person name="Becerra Lopez-Lavalle L."/>
        </authorList>
    </citation>
    <scope>NUCLEOTIDE SEQUENCE [LARGE SCALE GENOMIC DNA]</scope>
</reference>
<comment type="subcellular location">
    <subcellularLocation>
        <location evidence="1">Membrane</location>
        <topology evidence="1">Single-pass type I membrane protein</topology>
    </subcellularLocation>
</comment>
<sequence length="175" mass="19553">MFTISNTNNKFTVIGCDTYAYISGELEGESYKSGCMALCGNSTKAIRDGSCSGNGCCQLEIPKGLKYLELEVRSFNNHSEVLKFNPCRYAFVIQQDNSTFSSKYIHNFTQEEVALVLDWAIPTNTSCSKAENKSNCSTCGLNTKRINFLDDGSEYRCQCLEGFERNPYLPQGCQE</sequence>
<feature type="domain" description="Wall-associated receptor kinase" evidence="6">
    <location>
        <begin position="49"/>
        <end position="125"/>
    </location>
</feature>
<name>A0ABP0Y324_9ROSI</name>
<accession>A0ABP0Y324</accession>
<evidence type="ECO:0000256" key="3">
    <source>
        <dbReference type="ARBA" id="ARBA00022679"/>
    </source>
</evidence>
<gene>
    <name evidence="7" type="ORF">CITCOLO1_LOCUS5275</name>
</gene>
<protein>
    <recommendedName>
        <fullName evidence="6">Wall-associated receptor kinase domain-containing protein</fullName>
    </recommendedName>
</protein>
<keyword evidence="4" id="KW-1015">Disulfide bond</keyword>
<evidence type="ECO:0000256" key="1">
    <source>
        <dbReference type="ARBA" id="ARBA00004479"/>
    </source>
</evidence>
<dbReference type="Proteomes" id="UP001642487">
    <property type="component" value="Chromosome 11"/>
</dbReference>
<evidence type="ECO:0000313" key="7">
    <source>
        <dbReference type="EMBL" id="CAK9313551.1"/>
    </source>
</evidence>